<evidence type="ECO:0000259" key="7">
    <source>
        <dbReference type="SMART" id="SM00833"/>
    </source>
</evidence>
<dbReference type="PANTHER" id="PTHR13748:SF62">
    <property type="entry name" value="COBW DOMAIN-CONTAINING PROTEIN"/>
    <property type="match status" value="1"/>
</dbReference>
<dbReference type="GO" id="GO:0005737">
    <property type="term" value="C:cytoplasm"/>
    <property type="evidence" value="ECO:0007669"/>
    <property type="project" value="TreeGrafter"/>
</dbReference>
<sequence>MVRLVPRLELNIVTGFLGSGKTTLLKRFLAQRPPASTLVIINEFGRESIDDRLTLHLNSEIATIANGCLCCTVLDDLRETLLNVLTRRARGELPELERIIIETSGLADPGPILGTVLSDENLDEYLRVGACITTFDALEGIESLARFPEAAAQLAAADRVALTKTDLLDESHLSTLVDAVRAVNPACAIMTSEVPDRLFAPGQATAIGEVVPARQMGAHVHTSSVQSFSAALDASLDWATFSVWLTALLNRHGDRILRFKSVLSIRSTPGQLVVQGVRHRVYPPSHLPRVEGESSTSRLVFITDGLDKSRILESLHRFADARLIDPGFSALTMQ</sequence>
<keyword evidence="9" id="KW-1185">Reference proteome</keyword>
<protein>
    <submittedName>
        <fullName evidence="8">Putative GTP-binding protein YjiA</fullName>
    </submittedName>
</protein>
<evidence type="ECO:0000256" key="5">
    <source>
        <dbReference type="ARBA" id="ARBA00045658"/>
    </source>
</evidence>
<dbReference type="SUPFAM" id="SSF90002">
    <property type="entry name" value="Hypothetical protein YjiA, C-terminal domain"/>
    <property type="match status" value="1"/>
</dbReference>
<dbReference type="CDD" id="cd03112">
    <property type="entry name" value="CobW-like"/>
    <property type="match status" value="1"/>
</dbReference>
<dbReference type="InterPro" id="IPR003495">
    <property type="entry name" value="CobW/HypB/UreG_nucleotide-bd"/>
</dbReference>
<dbReference type="InterPro" id="IPR011629">
    <property type="entry name" value="CobW-like_C"/>
</dbReference>
<reference evidence="8 9" key="1">
    <citation type="submission" date="2019-08" db="EMBL/GenBank/DDBJ databases">
        <authorList>
            <person name="Peeters C."/>
        </authorList>
    </citation>
    <scope>NUCLEOTIDE SEQUENCE [LARGE SCALE GENOMIC DNA]</scope>
    <source>
        <strain evidence="8 9">LMG 31115</strain>
    </source>
</reference>
<keyword evidence="1" id="KW-0547">Nucleotide-binding</keyword>
<evidence type="ECO:0000256" key="2">
    <source>
        <dbReference type="ARBA" id="ARBA00022801"/>
    </source>
</evidence>
<evidence type="ECO:0000313" key="8">
    <source>
        <dbReference type="EMBL" id="VVD92178.1"/>
    </source>
</evidence>
<dbReference type="GO" id="GO:0016787">
    <property type="term" value="F:hydrolase activity"/>
    <property type="evidence" value="ECO:0007669"/>
    <property type="project" value="UniProtKB-KW"/>
</dbReference>
<keyword evidence="2" id="KW-0378">Hydrolase</keyword>
<comment type="function">
    <text evidence="5">Zinc chaperone that directly transfers zinc cofactor to target proteins, thereby activating them. Zinc is transferred from the CXCC motif in the GTPase domain to the zinc binding site in target proteins in a process requiring GTP hydrolysis.</text>
</comment>
<dbReference type="Gene3D" id="3.40.50.300">
    <property type="entry name" value="P-loop containing nucleotide triphosphate hydrolases"/>
    <property type="match status" value="1"/>
</dbReference>
<dbReference type="SMART" id="SM00833">
    <property type="entry name" value="CobW_C"/>
    <property type="match status" value="1"/>
</dbReference>
<dbReference type="InterPro" id="IPR036627">
    <property type="entry name" value="CobW-likC_sf"/>
</dbReference>
<dbReference type="InterPro" id="IPR051316">
    <property type="entry name" value="Zinc-reg_GTPase_activator"/>
</dbReference>
<dbReference type="Gene3D" id="3.30.1220.10">
    <property type="entry name" value="CobW-like, C-terminal domain"/>
    <property type="match status" value="1"/>
</dbReference>
<evidence type="ECO:0000313" key="9">
    <source>
        <dbReference type="Proteomes" id="UP000333828"/>
    </source>
</evidence>
<accession>A0A5E4TZJ4</accession>
<dbReference type="Proteomes" id="UP000333828">
    <property type="component" value="Unassembled WGS sequence"/>
</dbReference>
<dbReference type="SUPFAM" id="SSF52540">
    <property type="entry name" value="P-loop containing nucleoside triphosphate hydrolases"/>
    <property type="match status" value="1"/>
</dbReference>
<dbReference type="EMBL" id="CABPSI010000002">
    <property type="protein sequence ID" value="VVD92178.1"/>
    <property type="molecule type" value="Genomic_DNA"/>
</dbReference>
<comment type="catalytic activity">
    <reaction evidence="6">
        <text>GTP + H2O = GDP + phosphate + H(+)</text>
        <dbReference type="Rhea" id="RHEA:19669"/>
        <dbReference type="ChEBI" id="CHEBI:15377"/>
        <dbReference type="ChEBI" id="CHEBI:15378"/>
        <dbReference type="ChEBI" id="CHEBI:37565"/>
        <dbReference type="ChEBI" id="CHEBI:43474"/>
        <dbReference type="ChEBI" id="CHEBI:58189"/>
    </reaction>
    <physiologicalReaction direction="left-to-right" evidence="6">
        <dbReference type="Rhea" id="RHEA:19670"/>
    </physiologicalReaction>
</comment>
<dbReference type="AlphaFoldDB" id="A0A5E4TZJ4"/>
<organism evidence="8 9">
    <name type="scientific">Pandoraea iniqua</name>
    <dbReference type="NCBI Taxonomy" id="2508288"/>
    <lineage>
        <taxon>Bacteria</taxon>
        <taxon>Pseudomonadati</taxon>
        <taxon>Pseudomonadota</taxon>
        <taxon>Betaproteobacteria</taxon>
        <taxon>Burkholderiales</taxon>
        <taxon>Burkholderiaceae</taxon>
        <taxon>Pandoraea</taxon>
    </lineage>
</organism>
<comment type="similarity">
    <text evidence="4">Belongs to the SIMIBI class G3E GTPase family. ZNG1 subfamily.</text>
</comment>
<proteinExistence type="inferred from homology"/>
<dbReference type="Pfam" id="PF02492">
    <property type="entry name" value="cobW"/>
    <property type="match status" value="1"/>
</dbReference>
<name>A0A5E4TZJ4_9BURK</name>
<dbReference type="GO" id="GO:0000166">
    <property type="term" value="F:nucleotide binding"/>
    <property type="evidence" value="ECO:0007669"/>
    <property type="project" value="UniProtKB-KW"/>
</dbReference>
<feature type="domain" description="CobW C-terminal" evidence="7">
    <location>
        <begin position="225"/>
        <end position="319"/>
    </location>
</feature>
<keyword evidence="3" id="KW-0143">Chaperone</keyword>
<evidence type="ECO:0000256" key="1">
    <source>
        <dbReference type="ARBA" id="ARBA00022741"/>
    </source>
</evidence>
<evidence type="ECO:0000256" key="3">
    <source>
        <dbReference type="ARBA" id="ARBA00023186"/>
    </source>
</evidence>
<gene>
    <name evidence="8" type="primary">yjiA_1</name>
    <name evidence="8" type="ORF">PIN31115_01655</name>
</gene>
<dbReference type="PANTHER" id="PTHR13748">
    <property type="entry name" value="COBW-RELATED"/>
    <property type="match status" value="1"/>
</dbReference>
<dbReference type="RefSeq" id="WP_174996022.1">
    <property type="nucleotide sequence ID" value="NZ_CABPSI010000002.1"/>
</dbReference>
<dbReference type="InterPro" id="IPR027417">
    <property type="entry name" value="P-loop_NTPase"/>
</dbReference>
<evidence type="ECO:0000256" key="6">
    <source>
        <dbReference type="ARBA" id="ARBA00049117"/>
    </source>
</evidence>
<evidence type="ECO:0000256" key="4">
    <source>
        <dbReference type="ARBA" id="ARBA00034320"/>
    </source>
</evidence>
<dbReference type="Pfam" id="PF07683">
    <property type="entry name" value="CobW_C"/>
    <property type="match status" value="1"/>
</dbReference>